<feature type="compositionally biased region" description="Basic residues" evidence="1">
    <location>
        <begin position="580"/>
        <end position="590"/>
    </location>
</feature>
<feature type="region of interest" description="Disordered" evidence="1">
    <location>
        <begin position="1"/>
        <end position="78"/>
    </location>
</feature>
<gene>
    <name evidence="2" type="ORF">EK21DRAFT_114671</name>
</gene>
<organism evidence="2 3">
    <name type="scientific">Setomelanomma holmii</name>
    <dbReference type="NCBI Taxonomy" id="210430"/>
    <lineage>
        <taxon>Eukaryota</taxon>
        <taxon>Fungi</taxon>
        <taxon>Dikarya</taxon>
        <taxon>Ascomycota</taxon>
        <taxon>Pezizomycotina</taxon>
        <taxon>Dothideomycetes</taxon>
        <taxon>Pleosporomycetidae</taxon>
        <taxon>Pleosporales</taxon>
        <taxon>Pleosporineae</taxon>
        <taxon>Phaeosphaeriaceae</taxon>
        <taxon>Setomelanomma</taxon>
    </lineage>
</organism>
<keyword evidence="3" id="KW-1185">Reference proteome</keyword>
<reference evidence="2" key="1">
    <citation type="journal article" date="2020" name="Stud. Mycol.">
        <title>101 Dothideomycetes genomes: a test case for predicting lifestyles and emergence of pathogens.</title>
        <authorList>
            <person name="Haridas S."/>
            <person name="Albert R."/>
            <person name="Binder M."/>
            <person name="Bloem J."/>
            <person name="Labutti K."/>
            <person name="Salamov A."/>
            <person name="Andreopoulos B."/>
            <person name="Baker S."/>
            <person name="Barry K."/>
            <person name="Bills G."/>
            <person name="Bluhm B."/>
            <person name="Cannon C."/>
            <person name="Castanera R."/>
            <person name="Culley D."/>
            <person name="Daum C."/>
            <person name="Ezra D."/>
            <person name="Gonzalez J."/>
            <person name="Henrissat B."/>
            <person name="Kuo A."/>
            <person name="Liang C."/>
            <person name="Lipzen A."/>
            <person name="Lutzoni F."/>
            <person name="Magnuson J."/>
            <person name="Mondo S."/>
            <person name="Nolan M."/>
            <person name="Ohm R."/>
            <person name="Pangilinan J."/>
            <person name="Park H.-J."/>
            <person name="Ramirez L."/>
            <person name="Alfaro M."/>
            <person name="Sun H."/>
            <person name="Tritt A."/>
            <person name="Yoshinaga Y."/>
            <person name="Zwiers L.-H."/>
            <person name="Turgeon B."/>
            <person name="Goodwin S."/>
            <person name="Spatafora J."/>
            <person name="Crous P."/>
            <person name="Grigoriev I."/>
        </authorList>
    </citation>
    <scope>NUCLEOTIDE SEQUENCE</scope>
    <source>
        <strain evidence="2">CBS 110217</strain>
    </source>
</reference>
<feature type="compositionally biased region" description="Acidic residues" evidence="1">
    <location>
        <begin position="59"/>
        <end position="72"/>
    </location>
</feature>
<feature type="region of interest" description="Disordered" evidence="1">
    <location>
        <begin position="148"/>
        <end position="282"/>
    </location>
</feature>
<dbReference type="EMBL" id="ML978224">
    <property type="protein sequence ID" value="KAF2027583.1"/>
    <property type="molecule type" value="Genomic_DNA"/>
</dbReference>
<feature type="compositionally biased region" description="Basic and acidic residues" evidence="1">
    <location>
        <begin position="568"/>
        <end position="579"/>
    </location>
</feature>
<feature type="region of interest" description="Disordered" evidence="1">
    <location>
        <begin position="555"/>
        <end position="648"/>
    </location>
</feature>
<feature type="compositionally biased region" description="Gly residues" evidence="1">
    <location>
        <begin position="148"/>
        <end position="170"/>
    </location>
</feature>
<feature type="compositionally biased region" description="Basic and acidic residues" evidence="1">
    <location>
        <begin position="264"/>
        <end position="274"/>
    </location>
</feature>
<proteinExistence type="predicted"/>
<feature type="compositionally biased region" description="Basic residues" evidence="1">
    <location>
        <begin position="44"/>
        <end position="53"/>
    </location>
</feature>
<feature type="compositionally biased region" description="Basic and acidic residues" evidence="1">
    <location>
        <begin position="630"/>
        <end position="648"/>
    </location>
</feature>
<protein>
    <submittedName>
        <fullName evidence="2">Uncharacterized protein</fullName>
    </submittedName>
</protein>
<feature type="region of interest" description="Disordered" evidence="1">
    <location>
        <begin position="401"/>
        <end position="422"/>
    </location>
</feature>
<dbReference type="Proteomes" id="UP000799777">
    <property type="component" value="Unassembled WGS sequence"/>
</dbReference>
<feature type="compositionally biased region" description="Gly residues" evidence="1">
    <location>
        <begin position="555"/>
        <end position="565"/>
    </location>
</feature>
<feature type="region of interest" description="Disordered" evidence="1">
    <location>
        <begin position="347"/>
        <end position="381"/>
    </location>
</feature>
<comment type="caution">
    <text evidence="2">The sequence shown here is derived from an EMBL/GenBank/DDBJ whole genome shotgun (WGS) entry which is preliminary data.</text>
</comment>
<evidence type="ECO:0000313" key="3">
    <source>
        <dbReference type="Proteomes" id="UP000799777"/>
    </source>
</evidence>
<evidence type="ECO:0000256" key="1">
    <source>
        <dbReference type="SAM" id="MobiDB-lite"/>
    </source>
</evidence>
<dbReference type="OrthoDB" id="3801350at2759"/>
<accession>A0A9P4H3H3</accession>
<sequence>MGTAHSSIPPPLVEVSAPGGRVLVPPYTHFSVHPPKHGDPVYRPRSRPQRRPRPRPDIVIEEDDENWSEESMEGMGMSPRMGMGVGRRGMGMDGGGFGGMGGMGMGRGRGARPMYEMDGRPRSAPEMMGGYPGMGMGMPPHMGPGGMGPGGMGGMGGPGMAGPGMEGKGGMQEPPPGYSSMPSMPQYPGPRGGGMPGQNPYAYQPQHAPPSPPSSTGAPSEKLPRRPSRRPPSVNEHIPMGAYAKVDKSPRLSRSRTEPTTAERLSRGQSDSRRVGPSGKEWLKGDDFLDACTCTTGCTCREGHRVLYRARDDPVDSDSDYSARPRYKAGEIRYILKSKLGQDCGDHLKCKKSASSSETESESEIKRRKKKEEKKQRKQFEGLKEDMLDAIDEKLEAIKKARSSKAPSMSSPRPPFAGLNGAQNPFGMGAGIANGMDPLMAHKLGMGEMGMNLGGNPYAMGIPGMNRMPPGMAGLMAGKQMHPGPMPLGGMGGVNSEDNMSMADTEGMAMGNPYLAGGMKAKGLQPRFMSPGRRKPGVPGDMDMDHMALYGRAMGGRGGIRGGGPRTRRLDFGSDDFDRRRRPAIHKRDRSSRDRFGNGAGGDLGEDDDDDGPIAATHRVNLSGRGKSGRNSDRDRERQPRADTDDEY</sequence>
<dbReference type="AlphaFoldDB" id="A0A9P4H3H3"/>
<evidence type="ECO:0000313" key="2">
    <source>
        <dbReference type="EMBL" id="KAF2027583.1"/>
    </source>
</evidence>
<name>A0A9P4H3H3_9PLEO</name>